<feature type="non-terminal residue" evidence="3">
    <location>
        <position position="346"/>
    </location>
</feature>
<gene>
    <name evidence="3" type="ORF">LCGC14_1910010</name>
</gene>
<dbReference type="NCBIfam" id="TIGR03844">
    <property type="entry name" value="cysteate_syn"/>
    <property type="match status" value="1"/>
</dbReference>
<dbReference type="Gene3D" id="3.40.50.1100">
    <property type="match status" value="2"/>
</dbReference>
<name>A0A0F9FUH1_9ZZZZ</name>
<dbReference type="Pfam" id="PF00291">
    <property type="entry name" value="PALP"/>
    <property type="match status" value="1"/>
</dbReference>
<dbReference type="GO" id="GO:0019295">
    <property type="term" value="P:coenzyme M biosynthetic process"/>
    <property type="evidence" value="ECO:0007669"/>
    <property type="project" value="UniProtKB-KW"/>
</dbReference>
<comment type="caution">
    <text evidence="3">The sequence shown here is derived from an EMBL/GenBank/DDBJ whole genome shotgun (WGS) entry which is preliminary data.</text>
</comment>
<dbReference type="EMBL" id="LAZR01020157">
    <property type="protein sequence ID" value="KKL89908.1"/>
    <property type="molecule type" value="Genomic_DNA"/>
</dbReference>
<organism evidence="3">
    <name type="scientific">marine sediment metagenome</name>
    <dbReference type="NCBI Taxonomy" id="412755"/>
    <lineage>
        <taxon>unclassified sequences</taxon>
        <taxon>metagenomes</taxon>
        <taxon>ecological metagenomes</taxon>
    </lineage>
</organism>
<dbReference type="InterPro" id="IPR001926">
    <property type="entry name" value="TrpB-like_PALP"/>
</dbReference>
<keyword evidence="1" id="KW-0174">Coenzyme M biosynthesis</keyword>
<evidence type="ECO:0000256" key="1">
    <source>
        <dbReference type="ARBA" id="ARBA00022545"/>
    </source>
</evidence>
<dbReference type="SUPFAM" id="SSF53686">
    <property type="entry name" value="Tryptophan synthase beta subunit-like PLP-dependent enzymes"/>
    <property type="match status" value="1"/>
</dbReference>
<reference evidence="3" key="1">
    <citation type="journal article" date="2015" name="Nature">
        <title>Complex archaea that bridge the gap between prokaryotes and eukaryotes.</title>
        <authorList>
            <person name="Spang A."/>
            <person name="Saw J.H."/>
            <person name="Jorgensen S.L."/>
            <person name="Zaremba-Niedzwiedzka K."/>
            <person name="Martijn J."/>
            <person name="Lind A.E."/>
            <person name="van Eijk R."/>
            <person name="Schleper C."/>
            <person name="Guy L."/>
            <person name="Ettema T.J."/>
        </authorList>
    </citation>
    <scope>NUCLEOTIDE SEQUENCE</scope>
</reference>
<dbReference type="GO" id="GO:0016765">
    <property type="term" value="F:transferase activity, transferring alkyl or aryl (other than methyl) groups"/>
    <property type="evidence" value="ECO:0007669"/>
    <property type="project" value="InterPro"/>
</dbReference>
<accession>A0A0F9FUH1</accession>
<evidence type="ECO:0000259" key="2">
    <source>
        <dbReference type="Pfam" id="PF00291"/>
    </source>
</evidence>
<dbReference type="InterPro" id="IPR022401">
    <property type="entry name" value="Cysteate_synthase"/>
</dbReference>
<dbReference type="AlphaFoldDB" id="A0A0F9FUH1"/>
<protein>
    <recommendedName>
        <fullName evidence="2">Tryptophan synthase beta chain-like PALP domain-containing protein</fullName>
    </recommendedName>
</protein>
<evidence type="ECO:0000313" key="3">
    <source>
        <dbReference type="EMBL" id="KKL89908.1"/>
    </source>
</evidence>
<proteinExistence type="predicted"/>
<dbReference type="InterPro" id="IPR036052">
    <property type="entry name" value="TrpB-like_PALP_sf"/>
</dbReference>
<sequence>MPETTDNTESKRGNMSKYHLKCLSCGKEYEDDHFRMQCDAQHEPSLLRSVYIDKKLTLHKDKPGMFRFYDYLPVERTIEAKGVPVTYKSTGLAEYLGLENLYIIFNGYWPEKNARMDTASFKELEAPSVLARISEHNRDILVVASAGNTGRAFANICSSNKIPLVLVVPEVSVEKIWSIRPFNECVKLICAGGNSDYFNAISLAGAITQLDGFFPEGGARNVGRRDGMATTVLDAATTIGKTPDHYFQAIGSGTGGIAAWESYLRLTEDGSYGNGNMKLHLSQNHPFTPMTDAWIEGSRDIAPMSEEEAKEKIHAKVLSERLSELTQLAIVVRERDFFNPKFVQYY</sequence>
<feature type="domain" description="Tryptophan synthase beta chain-like PALP" evidence="2">
    <location>
        <begin position="117"/>
        <end position="309"/>
    </location>
</feature>